<gene>
    <name evidence="8" type="primary">uvsE</name>
    <name evidence="8" type="ORF">G7058_03950</name>
</gene>
<evidence type="ECO:0000256" key="1">
    <source>
        <dbReference type="ARBA" id="ARBA00022722"/>
    </source>
</evidence>
<dbReference type="InterPro" id="IPR013560">
    <property type="entry name" value="DUF1722"/>
</dbReference>
<evidence type="ECO:0000256" key="2">
    <source>
        <dbReference type="ARBA" id="ARBA00022759"/>
    </source>
</evidence>
<proteinExistence type="predicted"/>
<dbReference type="KEGG" id="jpo:G7058_03950"/>
<keyword evidence="5" id="KW-0378">Hydrolase</keyword>
<evidence type="ECO:0000256" key="3">
    <source>
        <dbReference type="ARBA" id="ARBA00022763"/>
    </source>
</evidence>
<keyword evidence="9" id="KW-1185">Reference proteome</keyword>
<dbReference type="InterPro" id="IPR004601">
    <property type="entry name" value="UvdE"/>
</dbReference>
<dbReference type="PANTHER" id="PTHR31290">
    <property type="entry name" value="UV-DAMAGE ENDONUCLEASE"/>
    <property type="match status" value="1"/>
</dbReference>
<dbReference type="EMBL" id="CP049889">
    <property type="protein sequence ID" value="QIK51285.1"/>
    <property type="molecule type" value="Genomic_DNA"/>
</dbReference>
<dbReference type="SUPFAM" id="SSF51658">
    <property type="entry name" value="Xylose isomerase-like"/>
    <property type="match status" value="1"/>
</dbReference>
<dbReference type="GO" id="GO:0006289">
    <property type="term" value="P:nucleotide-excision repair"/>
    <property type="evidence" value="ECO:0007669"/>
    <property type="project" value="InterPro"/>
</dbReference>
<protein>
    <submittedName>
        <fullName evidence="8">UV DNA damage repair endonuclease UvsE</fullName>
    </submittedName>
</protein>
<dbReference type="Gene3D" id="3.20.20.150">
    <property type="entry name" value="Divalent-metal-dependent TIM barrel enzymes"/>
    <property type="match status" value="1"/>
</dbReference>
<dbReference type="Pfam" id="PF08349">
    <property type="entry name" value="DUF1722"/>
    <property type="match status" value="1"/>
</dbReference>
<keyword evidence="6" id="KW-0234">DNA repair</keyword>
<reference evidence="8 9" key="1">
    <citation type="journal article" date="2017" name="Int. J. Syst. Evol. Microbiol.">
        <title>Jeotgalibaca porci sp. nov. and Jeotgalibaca arthritidis sp. nov., isolated from pigs, and emended description of the genus Jeotgalibaca.</title>
        <authorList>
            <person name="Zamora L."/>
            <person name="Perez-Sancho M."/>
            <person name="Dominguez L."/>
            <person name="Fernandez-Garayzabal J.F."/>
            <person name="Vela A.I."/>
        </authorList>
    </citation>
    <scope>NUCLEOTIDE SEQUENCE [LARGE SCALE GENOMIC DNA]</scope>
    <source>
        <strain evidence="8 9">CCUG 69148</strain>
    </source>
</reference>
<dbReference type="AlphaFoldDB" id="A0A6G7WG79"/>
<dbReference type="GeneID" id="94552420"/>
<dbReference type="NCBIfam" id="TIGR00629">
    <property type="entry name" value="uvde"/>
    <property type="match status" value="1"/>
</dbReference>
<keyword evidence="2 8" id="KW-0255">Endonuclease</keyword>
<dbReference type="InterPro" id="IPR036237">
    <property type="entry name" value="Xyl_isomerase-like_sf"/>
</dbReference>
<accession>A0A6G7WG79</accession>
<dbReference type="GO" id="GO:0016787">
    <property type="term" value="F:hydrolase activity"/>
    <property type="evidence" value="ECO:0007669"/>
    <property type="project" value="UniProtKB-KW"/>
</dbReference>
<dbReference type="PANTHER" id="PTHR31290:SF5">
    <property type="entry name" value="UV-DAMAGE ENDONUCLEASE"/>
    <property type="match status" value="1"/>
</dbReference>
<sequence>MSIGYACLNIGTPGTNQRSVTMKFATPEKLTEVTAHNLAALDRMIDYNIENNIKLFRISSDLIPFGSSPVNSLDWRSIHAHEFSQLATKIKASGMRISMHPGQYTVLNSPSEDVVERAIEDLIYHDKVLTALEADRTNKIILHVGGVYGDKEVAMARFAHNFERLPQSVKNRLIIENDERSYTIEEVLTLAHKLRIPAVFDNLHHAINLPKTTKTEAEWISEVAKTWLPEDGKQKIHYSQQDPTKQPGAHTQTIKLETFLAFFHQLPDPTISIMLEVKDKNLSAVKCINALRDEPHIKHLEKEWGKYKYAILEKSPAIYQEIRTLLKDKSGYPVREFYYLIETALADTTLNPGYITNTAAHVWGYFKEQAMPAERRQYERNLAKDSPAALKRHLLKLATKYEVDYLLQSLYLYL</sequence>
<evidence type="ECO:0000256" key="5">
    <source>
        <dbReference type="ARBA" id="ARBA00022801"/>
    </source>
</evidence>
<name>A0A6G7WG79_9LACT</name>
<evidence type="ECO:0000313" key="9">
    <source>
        <dbReference type="Proteomes" id="UP000501830"/>
    </source>
</evidence>
<evidence type="ECO:0000256" key="6">
    <source>
        <dbReference type="ARBA" id="ARBA00023204"/>
    </source>
</evidence>
<keyword evidence="4" id="KW-0228">DNA excision</keyword>
<evidence type="ECO:0000313" key="8">
    <source>
        <dbReference type="EMBL" id="QIK51285.1"/>
    </source>
</evidence>
<dbReference type="Pfam" id="PF03851">
    <property type="entry name" value="UvdE"/>
    <property type="match status" value="1"/>
</dbReference>
<dbReference type="Proteomes" id="UP000501830">
    <property type="component" value="Chromosome"/>
</dbReference>
<evidence type="ECO:0000259" key="7">
    <source>
        <dbReference type="Pfam" id="PF08349"/>
    </source>
</evidence>
<feature type="domain" description="DUF1722" evidence="7">
    <location>
        <begin position="308"/>
        <end position="412"/>
    </location>
</feature>
<dbReference type="GO" id="GO:0009411">
    <property type="term" value="P:response to UV"/>
    <property type="evidence" value="ECO:0007669"/>
    <property type="project" value="InterPro"/>
</dbReference>
<evidence type="ECO:0000256" key="4">
    <source>
        <dbReference type="ARBA" id="ARBA00022769"/>
    </source>
</evidence>
<keyword evidence="3" id="KW-0227">DNA damage</keyword>
<dbReference type="RefSeq" id="WP_166062338.1">
    <property type="nucleotide sequence ID" value="NZ_CP049889.1"/>
</dbReference>
<keyword evidence="1" id="KW-0540">Nuclease</keyword>
<organism evidence="8 9">
    <name type="scientific">Jeotgalibaca porci</name>
    <dbReference type="NCBI Taxonomy" id="1868793"/>
    <lineage>
        <taxon>Bacteria</taxon>
        <taxon>Bacillati</taxon>
        <taxon>Bacillota</taxon>
        <taxon>Bacilli</taxon>
        <taxon>Lactobacillales</taxon>
        <taxon>Carnobacteriaceae</taxon>
        <taxon>Jeotgalibaca</taxon>
    </lineage>
</organism>
<dbReference type="GO" id="GO:0004519">
    <property type="term" value="F:endonuclease activity"/>
    <property type="evidence" value="ECO:0007669"/>
    <property type="project" value="UniProtKB-KW"/>
</dbReference>